<dbReference type="InterPro" id="IPR000298">
    <property type="entry name" value="Cyt_c_oxidase-like_su3"/>
</dbReference>
<evidence type="ECO:0000256" key="4">
    <source>
        <dbReference type="ARBA" id="ARBA00022692"/>
    </source>
</evidence>
<dbReference type="PROSITE" id="PS50253">
    <property type="entry name" value="COX3"/>
    <property type="match status" value="1"/>
</dbReference>
<proteinExistence type="inferred from homology"/>
<dbReference type="InterPro" id="IPR035973">
    <property type="entry name" value="Cyt_c_oxidase_su3-like_sf"/>
</dbReference>
<keyword evidence="5 8" id="KW-1133">Transmembrane helix</keyword>
<feature type="transmembrane region" description="Helical" evidence="8">
    <location>
        <begin position="107"/>
        <end position="130"/>
    </location>
</feature>
<evidence type="ECO:0000256" key="2">
    <source>
        <dbReference type="ARBA" id="ARBA00010581"/>
    </source>
</evidence>
<dbReference type="AlphaFoldDB" id="A0A9E7N951"/>
<feature type="transmembrane region" description="Helical" evidence="8">
    <location>
        <begin position="227"/>
        <end position="249"/>
    </location>
</feature>
<feature type="domain" description="Heme-copper oxidase subunit III family profile" evidence="9">
    <location>
        <begin position="1"/>
        <end position="248"/>
    </location>
</feature>
<comment type="subcellular location">
    <subcellularLocation>
        <location evidence="1 7">Cell membrane</location>
        <topology evidence="1 7">Multi-pass membrane protein</topology>
    </subcellularLocation>
</comment>
<dbReference type="SUPFAM" id="SSF81452">
    <property type="entry name" value="Cytochrome c oxidase subunit III-like"/>
    <property type="match status" value="1"/>
</dbReference>
<dbReference type="Pfam" id="PF00510">
    <property type="entry name" value="COX3"/>
    <property type="match status" value="1"/>
</dbReference>
<organism evidence="10 11">
    <name type="scientific">Natronosalvus rutilus</name>
    <dbReference type="NCBI Taxonomy" id="2953753"/>
    <lineage>
        <taxon>Archaea</taxon>
        <taxon>Methanobacteriati</taxon>
        <taxon>Methanobacteriota</taxon>
        <taxon>Stenosarchaea group</taxon>
        <taxon>Halobacteria</taxon>
        <taxon>Halobacteriales</taxon>
        <taxon>Natrialbaceae</taxon>
        <taxon>Natronosalvus</taxon>
    </lineage>
</organism>
<dbReference type="GO" id="GO:0004129">
    <property type="term" value="F:cytochrome-c oxidase activity"/>
    <property type="evidence" value="ECO:0007669"/>
    <property type="project" value="InterPro"/>
</dbReference>
<evidence type="ECO:0000313" key="10">
    <source>
        <dbReference type="EMBL" id="UTF52387.1"/>
    </source>
</evidence>
<evidence type="ECO:0000256" key="6">
    <source>
        <dbReference type="ARBA" id="ARBA00023136"/>
    </source>
</evidence>
<keyword evidence="4 7" id="KW-0812">Transmembrane</keyword>
<name>A0A9E7N951_9EURY</name>
<evidence type="ECO:0000259" key="9">
    <source>
        <dbReference type="PROSITE" id="PS50253"/>
    </source>
</evidence>
<keyword evidence="6 8" id="KW-0472">Membrane</keyword>
<accession>A0A9E7N951</accession>
<dbReference type="CDD" id="cd00386">
    <property type="entry name" value="Heme_Cu_Oxidase_III_like"/>
    <property type="match status" value="1"/>
</dbReference>
<feature type="transmembrane region" description="Helical" evidence="8">
    <location>
        <begin position="31"/>
        <end position="49"/>
    </location>
</feature>
<evidence type="ECO:0000256" key="1">
    <source>
        <dbReference type="ARBA" id="ARBA00004651"/>
    </source>
</evidence>
<feature type="transmembrane region" description="Helical" evidence="8">
    <location>
        <begin position="182"/>
        <end position="207"/>
    </location>
</feature>
<comment type="similarity">
    <text evidence="2 7">Belongs to the cytochrome c oxidase subunit 3 family.</text>
</comment>
<feature type="transmembrane region" description="Helical" evidence="8">
    <location>
        <begin position="142"/>
        <end position="162"/>
    </location>
</feature>
<sequence length="251" mass="26877">MSAAGAAVLYVGFALLALAFGVETVPAFLGFAVALLGGGLLLTGLFGWLRQAFLRHQDRSVADPEARRTYVTTMILFLATDLGTFGAGFIYYVFVRVGTWPPADLPPLLGSLVAINTALLLVSSVTFHFAHDFLERGRDRAFLGLLGLTVLLGVVFLAGQALEYYEFVVHEGFSITDGVFASAFYGLTGLHGLHVALGVVLLSIVLVRGARGQYAPERDTSVATVGLYWHFVDAVWLFLVATLYVGAVVSV</sequence>
<dbReference type="PANTHER" id="PTHR11403">
    <property type="entry name" value="CYTOCHROME C OXIDASE SUBUNIT III"/>
    <property type="match status" value="1"/>
</dbReference>
<dbReference type="PANTHER" id="PTHR11403:SF2">
    <property type="entry name" value="CYTOCHROME BO(3) UBIQUINOL OXIDASE SUBUNIT 3"/>
    <property type="match status" value="1"/>
</dbReference>
<evidence type="ECO:0000256" key="3">
    <source>
        <dbReference type="ARBA" id="ARBA00022475"/>
    </source>
</evidence>
<reference evidence="10" key="1">
    <citation type="submission" date="2022-06" db="EMBL/GenBank/DDBJ databases">
        <title>Diverse halophilic archaea isolated from saline environments.</title>
        <authorList>
            <person name="Cui H.-L."/>
        </authorList>
    </citation>
    <scope>NUCLEOTIDE SEQUENCE</scope>
    <source>
        <strain evidence="10">WLHS1</strain>
    </source>
</reference>
<evidence type="ECO:0000256" key="8">
    <source>
        <dbReference type="SAM" id="Phobius"/>
    </source>
</evidence>
<keyword evidence="11" id="KW-1185">Reference proteome</keyword>
<protein>
    <submittedName>
        <fullName evidence="10">Heme-copper oxidase subunit III</fullName>
    </submittedName>
</protein>
<gene>
    <name evidence="10" type="ORF">NGM29_11355</name>
</gene>
<dbReference type="GO" id="GO:0019646">
    <property type="term" value="P:aerobic electron transport chain"/>
    <property type="evidence" value="ECO:0007669"/>
    <property type="project" value="InterPro"/>
</dbReference>
<dbReference type="Proteomes" id="UP001056855">
    <property type="component" value="Chromosome"/>
</dbReference>
<dbReference type="InterPro" id="IPR013833">
    <property type="entry name" value="Cyt_c_oxidase_su3_a-hlx"/>
</dbReference>
<evidence type="ECO:0000256" key="7">
    <source>
        <dbReference type="RuleBase" id="RU003376"/>
    </source>
</evidence>
<dbReference type="InterPro" id="IPR024791">
    <property type="entry name" value="Cyt_c/ubiquinol_Oxase_su3"/>
</dbReference>
<feature type="transmembrane region" description="Helical" evidence="8">
    <location>
        <begin position="70"/>
        <end position="95"/>
    </location>
</feature>
<dbReference type="KEGG" id="sawl:NGM29_11355"/>
<dbReference type="GO" id="GO:0005886">
    <property type="term" value="C:plasma membrane"/>
    <property type="evidence" value="ECO:0007669"/>
    <property type="project" value="UniProtKB-SubCell"/>
</dbReference>
<dbReference type="Gene3D" id="1.20.120.80">
    <property type="entry name" value="Cytochrome c oxidase, subunit III, four-helix bundle"/>
    <property type="match status" value="1"/>
</dbReference>
<evidence type="ECO:0000256" key="5">
    <source>
        <dbReference type="ARBA" id="ARBA00022989"/>
    </source>
</evidence>
<evidence type="ECO:0000313" key="11">
    <source>
        <dbReference type="Proteomes" id="UP001056855"/>
    </source>
</evidence>
<dbReference type="EMBL" id="CP100355">
    <property type="protein sequence ID" value="UTF52387.1"/>
    <property type="molecule type" value="Genomic_DNA"/>
</dbReference>
<keyword evidence="3" id="KW-1003">Cell membrane</keyword>